<protein>
    <recommendedName>
        <fullName evidence="5">BRCT domain-containing protein</fullName>
    </recommendedName>
</protein>
<reference evidence="3 4" key="1">
    <citation type="journal article" date="2017" name="Genome Announc.">
        <title>Draft Genome Sequences of Salinivibrio proteolyticus, Salinivibrio sharmensis, Salinivibrio siamensis, Salinivibrio costicola subsp. alcaliphilus, Salinivibrio costicola subsp. vallismortis, and 29 New Isolates Belonging to the Genus Salinivibrio.</title>
        <authorList>
            <person name="Lopez-Hermoso C."/>
            <person name="de la Haba R.R."/>
            <person name="Sanchez-Porro C."/>
            <person name="Bayliss S.C."/>
            <person name="Feil E.J."/>
            <person name="Ventosa A."/>
        </authorList>
    </citation>
    <scope>NUCLEOTIDE SEQUENCE [LARGE SCALE GENOMIC DNA]</scope>
    <source>
        <strain evidence="3 4">JCM 14472</strain>
    </source>
</reference>
<evidence type="ECO:0000256" key="1">
    <source>
        <dbReference type="SAM" id="MobiDB-lite"/>
    </source>
</evidence>
<sequence>MFPFLFVWQLLDRKYSQLSRILGFGYMLLISVLYVGGPNEAQEILMTLLTTVAMCAVGFGVYMGRQAHKWGWKAAIQQLKQTVKETTHGASNTQPEATNGLPGWMGKDIEVSVNADGSMHLTFPAEMPVLARDNTLRFCRGMPEFRNMTWAVAETSSDTAAVEWSDEVIPNTELFDDSREEMPTQTHDIREEMSTQTHDIQEGVKLPVPKHGWFKVSFLGFPNEEESALSEMTLQNGMTVNDHASEAVDVLCFGDFASNAMMEKAESEGAVVLDKAAFLHFIASGEVPKACLSCV</sequence>
<evidence type="ECO:0000313" key="3">
    <source>
        <dbReference type="EMBL" id="OOE83551.1"/>
    </source>
</evidence>
<feature type="compositionally biased region" description="Polar residues" evidence="1">
    <location>
        <begin position="88"/>
        <end position="97"/>
    </location>
</feature>
<comment type="caution">
    <text evidence="3">The sequence shown here is derived from an EMBL/GenBank/DDBJ whole genome shotgun (WGS) entry which is preliminary data.</text>
</comment>
<keyword evidence="2" id="KW-0812">Transmembrane</keyword>
<name>A0ABX3K750_9GAMM</name>
<proteinExistence type="predicted"/>
<keyword evidence="4" id="KW-1185">Reference proteome</keyword>
<feature type="region of interest" description="Disordered" evidence="1">
    <location>
        <begin position="85"/>
        <end position="104"/>
    </location>
</feature>
<accession>A0ABX3K750</accession>
<keyword evidence="2" id="KW-0472">Membrane</keyword>
<evidence type="ECO:0000313" key="4">
    <source>
        <dbReference type="Proteomes" id="UP000189410"/>
    </source>
</evidence>
<dbReference type="EMBL" id="MUFB01000020">
    <property type="protein sequence ID" value="OOE83551.1"/>
    <property type="molecule type" value="Genomic_DNA"/>
</dbReference>
<organism evidence="3 4">
    <name type="scientific">Salinivibrio siamensis</name>
    <dbReference type="NCBI Taxonomy" id="414286"/>
    <lineage>
        <taxon>Bacteria</taxon>
        <taxon>Pseudomonadati</taxon>
        <taxon>Pseudomonadota</taxon>
        <taxon>Gammaproteobacteria</taxon>
        <taxon>Vibrionales</taxon>
        <taxon>Vibrionaceae</taxon>
        <taxon>Salinivibrio</taxon>
    </lineage>
</organism>
<feature type="transmembrane region" description="Helical" evidence="2">
    <location>
        <begin position="44"/>
        <end position="63"/>
    </location>
</feature>
<keyword evidence="2" id="KW-1133">Transmembrane helix</keyword>
<feature type="transmembrane region" description="Helical" evidence="2">
    <location>
        <begin position="21"/>
        <end position="38"/>
    </location>
</feature>
<evidence type="ECO:0008006" key="5">
    <source>
        <dbReference type="Google" id="ProtNLM"/>
    </source>
</evidence>
<gene>
    <name evidence="3" type="ORF">BZG73_11420</name>
</gene>
<evidence type="ECO:0000256" key="2">
    <source>
        <dbReference type="SAM" id="Phobius"/>
    </source>
</evidence>
<dbReference type="Proteomes" id="UP000189410">
    <property type="component" value="Unassembled WGS sequence"/>
</dbReference>